<dbReference type="EMBL" id="CP068570">
    <property type="protein sequence ID" value="QQZ49386.1"/>
    <property type="molecule type" value="Genomic_DNA"/>
</dbReference>
<accession>A0A974P1B1</accession>
<sequence length="95" mass="9899">MVIRVPGFSFDKGTVVRGLAGSGGNVLIDGEPAVAKNDALDEILKRIPAGAVAHVDLIRGGAPGIDMQGRTVVVNLVRKSTAGFRGDHDGRLLRL</sequence>
<evidence type="ECO:0000313" key="1">
    <source>
        <dbReference type="EMBL" id="QQZ49386.1"/>
    </source>
</evidence>
<dbReference type="AlphaFoldDB" id="A0A974P1B1"/>
<organism evidence="1">
    <name type="scientific">Phenylobacterium glaciei</name>
    <dbReference type="NCBI Taxonomy" id="2803784"/>
    <lineage>
        <taxon>Bacteria</taxon>
        <taxon>Pseudomonadati</taxon>
        <taxon>Pseudomonadota</taxon>
        <taxon>Alphaproteobacteria</taxon>
        <taxon>Caulobacterales</taxon>
        <taxon>Caulobacteraceae</taxon>
        <taxon>Phenylobacterium</taxon>
    </lineage>
</organism>
<evidence type="ECO:0008006" key="2">
    <source>
        <dbReference type="Google" id="ProtNLM"/>
    </source>
</evidence>
<protein>
    <recommendedName>
        <fullName evidence="2">TonB-dependent receptor plug domain-containing protein</fullName>
    </recommendedName>
</protein>
<gene>
    <name evidence="1" type="ORF">JKL49_20545</name>
</gene>
<proteinExistence type="predicted"/>
<name>A0A974P1B1_9CAUL</name>
<reference evidence="1" key="1">
    <citation type="submission" date="2021-01" db="EMBL/GenBank/DDBJ databases">
        <title>Genome sequence of Phenylobacterium sp. 20VBR1 isolated from a valley glaceir, Ny-Alesund, Svalbard.</title>
        <authorList>
            <person name="Thomas F.A."/>
            <person name="Krishnan K.P."/>
            <person name="Sinha R.K."/>
        </authorList>
    </citation>
    <scope>NUCLEOTIDE SEQUENCE</scope>
    <source>
        <strain evidence="1">20VBR1</strain>
    </source>
</reference>